<dbReference type="PANTHER" id="PTHR42760:SF133">
    <property type="entry name" value="3-OXOACYL-[ACYL-CARRIER-PROTEIN] REDUCTASE"/>
    <property type="match status" value="1"/>
</dbReference>
<dbReference type="EC" id="1.1.1.-" evidence="3"/>
<dbReference type="PROSITE" id="PS00061">
    <property type="entry name" value="ADH_SHORT"/>
    <property type="match status" value="1"/>
</dbReference>
<dbReference type="InterPro" id="IPR036291">
    <property type="entry name" value="NAD(P)-bd_dom_sf"/>
</dbReference>
<sequence length="261" mass="27457">MPSFPRPRCDTQEGMSDFEGQAAVVIGAGAGIGRAVAILLAQRGASVACVDRDQDTAQKTAQEIGPRAIAVSADVSDETSVQTAFEQAENAFGQVHIAINCAGISGTTGKQSHEVELDDFDRVVKINLRGALVVSQTALRHMLQHNYGRIVHVASIAGKEGNANMIAYSATKAGMIGMVKAQGKEYAETGITVNALAPAVIRTDLVAALPDEVVTYMTDKIPMKRTGTVEEAAAMLAFIASKDCSFTTGFTFDLTGGRATY</sequence>
<evidence type="ECO:0000256" key="2">
    <source>
        <dbReference type="ARBA" id="ARBA00023002"/>
    </source>
</evidence>
<keyword evidence="4" id="KW-1185">Reference proteome</keyword>
<comment type="similarity">
    <text evidence="1">Belongs to the short-chain dehydrogenases/reductases (SDR) family.</text>
</comment>
<gene>
    <name evidence="3" type="ORF">ACFOUW_37000</name>
</gene>
<dbReference type="GO" id="GO:0016491">
    <property type="term" value="F:oxidoreductase activity"/>
    <property type="evidence" value="ECO:0007669"/>
    <property type="project" value="UniProtKB-KW"/>
</dbReference>
<protein>
    <submittedName>
        <fullName evidence="3">SDR family NAD(P)-dependent oxidoreductase</fullName>
        <ecNumber evidence="3">1.1.1.-</ecNumber>
    </submittedName>
</protein>
<comment type="caution">
    <text evidence="3">The sequence shown here is derived from an EMBL/GenBank/DDBJ whole genome shotgun (WGS) entry which is preliminary data.</text>
</comment>
<dbReference type="CDD" id="cd05233">
    <property type="entry name" value="SDR_c"/>
    <property type="match status" value="1"/>
</dbReference>
<dbReference type="SUPFAM" id="SSF51735">
    <property type="entry name" value="NAD(P)-binding Rossmann-fold domains"/>
    <property type="match status" value="1"/>
</dbReference>
<dbReference type="InterPro" id="IPR020904">
    <property type="entry name" value="Sc_DH/Rdtase_CS"/>
</dbReference>
<proteinExistence type="inferred from homology"/>
<evidence type="ECO:0000313" key="4">
    <source>
        <dbReference type="Proteomes" id="UP001595699"/>
    </source>
</evidence>
<dbReference type="Gene3D" id="3.40.50.720">
    <property type="entry name" value="NAD(P)-binding Rossmann-like Domain"/>
    <property type="match status" value="1"/>
</dbReference>
<dbReference type="PRINTS" id="PR00080">
    <property type="entry name" value="SDRFAMILY"/>
</dbReference>
<reference evidence="4" key="1">
    <citation type="journal article" date="2019" name="Int. J. Syst. Evol. Microbiol.">
        <title>The Global Catalogue of Microorganisms (GCM) 10K type strain sequencing project: providing services to taxonomists for standard genome sequencing and annotation.</title>
        <authorList>
            <consortium name="The Broad Institute Genomics Platform"/>
            <consortium name="The Broad Institute Genome Sequencing Center for Infectious Disease"/>
            <person name="Wu L."/>
            <person name="Ma J."/>
        </authorList>
    </citation>
    <scope>NUCLEOTIDE SEQUENCE [LARGE SCALE GENOMIC DNA]</scope>
    <source>
        <strain evidence="4">CGMCC 4.7241</strain>
    </source>
</reference>
<dbReference type="PRINTS" id="PR00081">
    <property type="entry name" value="GDHRDH"/>
</dbReference>
<dbReference type="RefSeq" id="WP_385929076.1">
    <property type="nucleotide sequence ID" value="NZ_JBHRZH010000055.1"/>
</dbReference>
<dbReference type="PANTHER" id="PTHR42760">
    <property type="entry name" value="SHORT-CHAIN DEHYDROGENASES/REDUCTASES FAMILY MEMBER"/>
    <property type="match status" value="1"/>
</dbReference>
<name>A0ABV7YM97_9ACTN</name>
<dbReference type="EMBL" id="JBHRZH010000055">
    <property type="protein sequence ID" value="MFC3766475.1"/>
    <property type="molecule type" value="Genomic_DNA"/>
</dbReference>
<dbReference type="Pfam" id="PF13561">
    <property type="entry name" value="adh_short_C2"/>
    <property type="match status" value="1"/>
</dbReference>
<organism evidence="3 4">
    <name type="scientific">Tenggerimyces flavus</name>
    <dbReference type="NCBI Taxonomy" id="1708749"/>
    <lineage>
        <taxon>Bacteria</taxon>
        <taxon>Bacillati</taxon>
        <taxon>Actinomycetota</taxon>
        <taxon>Actinomycetes</taxon>
        <taxon>Propionibacteriales</taxon>
        <taxon>Nocardioidaceae</taxon>
        <taxon>Tenggerimyces</taxon>
    </lineage>
</organism>
<evidence type="ECO:0000256" key="1">
    <source>
        <dbReference type="ARBA" id="ARBA00006484"/>
    </source>
</evidence>
<evidence type="ECO:0000313" key="3">
    <source>
        <dbReference type="EMBL" id="MFC3766475.1"/>
    </source>
</evidence>
<accession>A0ABV7YM97</accession>
<dbReference type="Proteomes" id="UP001595699">
    <property type="component" value="Unassembled WGS sequence"/>
</dbReference>
<dbReference type="InterPro" id="IPR002347">
    <property type="entry name" value="SDR_fam"/>
</dbReference>
<keyword evidence="2 3" id="KW-0560">Oxidoreductase</keyword>